<dbReference type="EMBL" id="CCKQ01017230">
    <property type="protein sequence ID" value="CDW89102.1"/>
    <property type="molecule type" value="Genomic_DNA"/>
</dbReference>
<organism evidence="1 2">
    <name type="scientific">Stylonychia lemnae</name>
    <name type="common">Ciliate</name>
    <dbReference type="NCBI Taxonomy" id="5949"/>
    <lineage>
        <taxon>Eukaryota</taxon>
        <taxon>Sar</taxon>
        <taxon>Alveolata</taxon>
        <taxon>Ciliophora</taxon>
        <taxon>Intramacronucleata</taxon>
        <taxon>Spirotrichea</taxon>
        <taxon>Stichotrichia</taxon>
        <taxon>Sporadotrichida</taxon>
        <taxon>Oxytrichidae</taxon>
        <taxon>Stylonychinae</taxon>
        <taxon>Stylonychia</taxon>
    </lineage>
</organism>
<proteinExistence type="predicted"/>
<evidence type="ECO:0000313" key="2">
    <source>
        <dbReference type="Proteomes" id="UP000039865"/>
    </source>
</evidence>
<sequence length="167" mass="19087">MLIGLENLLDELQDYVTPKNQAKLLSNIDLVEHIEEQFIQKKDSNFSILLSKNKYSTNLEDMSFCQPQVNENSGDDQDNIPIMCQSPQLYKRGDSDFVMLGSPIHYQKKYYSAMNQLLKVEKIPYMSNINLSSKRSTDTSYAKQDEDLDMESDIIVSESVSLGDSIL</sequence>
<dbReference type="AlphaFoldDB" id="A0A078B722"/>
<dbReference type="Proteomes" id="UP000039865">
    <property type="component" value="Unassembled WGS sequence"/>
</dbReference>
<evidence type="ECO:0000313" key="1">
    <source>
        <dbReference type="EMBL" id="CDW89102.1"/>
    </source>
</evidence>
<protein>
    <submittedName>
        <fullName evidence="1">Uncharacterized protein</fullName>
    </submittedName>
</protein>
<dbReference type="InParanoid" id="A0A078B722"/>
<name>A0A078B722_STYLE</name>
<keyword evidence="2" id="KW-1185">Reference proteome</keyword>
<gene>
    <name evidence="1" type="primary">Contig19747.g20947</name>
    <name evidence="1" type="ORF">STYLEM_18231</name>
</gene>
<accession>A0A078B722</accession>
<reference evidence="1 2" key="1">
    <citation type="submission" date="2014-06" db="EMBL/GenBank/DDBJ databases">
        <authorList>
            <person name="Swart Estienne"/>
        </authorList>
    </citation>
    <scope>NUCLEOTIDE SEQUENCE [LARGE SCALE GENOMIC DNA]</scope>
    <source>
        <strain evidence="1 2">130c</strain>
    </source>
</reference>